<dbReference type="InterPro" id="IPR003819">
    <property type="entry name" value="TauD/TfdA-like"/>
</dbReference>
<dbReference type="SUPFAM" id="SSF51197">
    <property type="entry name" value="Clavaminate synthase-like"/>
    <property type="match status" value="1"/>
</dbReference>
<dbReference type="InterPro" id="IPR010376">
    <property type="entry name" value="GBBH-like_N"/>
</dbReference>
<feature type="domain" description="TauD/TfdA-like" evidence="9">
    <location>
        <begin position="157"/>
        <end position="402"/>
    </location>
</feature>
<sequence>MSEKMSSSATASHLEDIKKRGFYLDDVYRHVKSFAVKDVQVVEDGKHLHIEWEDGHVSRFYSMWLRHNCHCGVCLPHTNYALIDFTKLDANIKISSAKKESDEVIVVTWTGENSEEKHHEGPLLTRFLRHHCYSDAAERTRSKQRAMTFHEDKTIPTLEYDSVVNSDEALYKWLVTLSERGICLIKNAPPSLEDMLKATRRIADVQPTIYGTTFEVESAPSEVEASNPAYTRIGLEYHQDQIHYESPPGIEVLHCVKFDECIKGGENFFVDMHEVAAKFKAEEPEDFYALTRIPSIADTVNYKRENPVHIRIQRPLITVNHKDEIVNVLWRPMLMAPLQVPEKDVQAFYKAYKKFYTLVTTYKSIYKHRLRPGDMLSFNNRRLSHGRKPYSENGHRLLQGCYMNISEFQSKVEAFHNKIGGGRFAVRSGAIDWQ</sequence>
<evidence type="ECO:0000313" key="12">
    <source>
        <dbReference type="Proteomes" id="UP000762676"/>
    </source>
</evidence>
<comment type="pathway">
    <text evidence="2">Amine and polyamine biosynthesis; carnitine biosynthesis.</text>
</comment>
<organism evidence="11 12">
    <name type="scientific">Elysia marginata</name>
    <dbReference type="NCBI Taxonomy" id="1093978"/>
    <lineage>
        <taxon>Eukaryota</taxon>
        <taxon>Metazoa</taxon>
        <taxon>Spiralia</taxon>
        <taxon>Lophotrochozoa</taxon>
        <taxon>Mollusca</taxon>
        <taxon>Gastropoda</taxon>
        <taxon>Heterobranchia</taxon>
        <taxon>Euthyneura</taxon>
        <taxon>Panpulmonata</taxon>
        <taxon>Sacoglossa</taxon>
        <taxon>Placobranchoidea</taxon>
        <taxon>Plakobranchidae</taxon>
        <taxon>Elysia</taxon>
    </lineage>
</organism>
<gene>
    <name evidence="11" type="ORF">ElyMa_004252600</name>
</gene>
<dbReference type="Pfam" id="PF06155">
    <property type="entry name" value="GBBH-like_N"/>
    <property type="match status" value="1"/>
</dbReference>
<dbReference type="PANTHER" id="PTHR10696:SF25">
    <property type="entry name" value="OXIDOREDUCTASE AIM17-RELATED"/>
    <property type="match status" value="1"/>
</dbReference>
<evidence type="ECO:0000259" key="9">
    <source>
        <dbReference type="Pfam" id="PF02668"/>
    </source>
</evidence>
<dbReference type="AlphaFoldDB" id="A0AAV4GRP4"/>
<dbReference type="InterPro" id="IPR042098">
    <property type="entry name" value="TauD-like_sf"/>
</dbReference>
<name>A0AAV4GRP4_9GAST</name>
<reference evidence="11 12" key="1">
    <citation type="journal article" date="2021" name="Elife">
        <title>Chloroplast acquisition without the gene transfer in kleptoplastic sea slugs, Plakobranchus ocellatus.</title>
        <authorList>
            <person name="Maeda T."/>
            <person name="Takahashi S."/>
            <person name="Yoshida T."/>
            <person name="Shimamura S."/>
            <person name="Takaki Y."/>
            <person name="Nagai Y."/>
            <person name="Toyoda A."/>
            <person name="Suzuki Y."/>
            <person name="Arimoto A."/>
            <person name="Ishii H."/>
            <person name="Satoh N."/>
            <person name="Nishiyama T."/>
            <person name="Hasebe M."/>
            <person name="Maruyama T."/>
            <person name="Minagawa J."/>
            <person name="Obokata J."/>
            <person name="Shigenobu S."/>
        </authorList>
    </citation>
    <scope>NUCLEOTIDE SEQUENCE [LARGE SCALE GENOMIC DNA]</scope>
</reference>
<dbReference type="InterPro" id="IPR050411">
    <property type="entry name" value="AlphaKG_dependent_hydroxylases"/>
</dbReference>
<evidence type="ECO:0000259" key="10">
    <source>
        <dbReference type="Pfam" id="PF06155"/>
    </source>
</evidence>
<dbReference type="PANTHER" id="PTHR10696">
    <property type="entry name" value="GAMMA-BUTYROBETAINE HYDROXYLASE-RELATED"/>
    <property type="match status" value="1"/>
</dbReference>
<comment type="caution">
    <text evidence="11">The sequence shown here is derived from an EMBL/GenBank/DDBJ whole genome shotgun (WGS) entry which is preliminary data.</text>
</comment>
<dbReference type="GO" id="GO:0046872">
    <property type="term" value="F:metal ion binding"/>
    <property type="evidence" value="ECO:0007669"/>
    <property type="project" value="UniProtKB-KW"/>
</dbReference>
<comment type="cofactor">
    <cofactor evidence="1">
        <name>Fe(2+)</name>
        <dbReference type="ChEBI" id="CHEBI:29033"/>
    </cofactor>
</comment>
<accession>A0AAV4GRP4</accession>
<dbReference type="GO" id="GO:0016706">
    <property type="term" value="F:2-oxoglutarate-dependent dioxygenase activity"/>
    <property type="evidence" value="ECO:0007669"/>
    <property type="project" value="UniProtKB-ARBA"/>
</dbReference>
<dbReference type="Gene3D" id="3.60.130.10">
    <property type="entry name" value="Clavaminate synthase-like"/>
    <property type="match status" value="1"/>
</dbReference>
<evidence type="ECO:0000256" key="5">
    <source>
        <dbReference type="ARBA" id="ARBA00022873"/>
    </source>
</evidence>
<dbReference type="Pfam" id="PF02668">
    <property type="entry name" value="TauD"/>
    <property type="match status" value="1"/>
</dbReference>
<dbReference type="Gene3D" id="3.30.2020.30">
    <property type="match status" value="1"/>
</dbReference>
<keyword evidence="5" id="KW-0124">Carnitine biosynthesis</keyword>
<keyword evidence="8" id="KW-0408">Iron</keyword>
<comment type="similarity">
    <text evidence="3">Belongs to the gamma-BBH/TMLD family.</text>
</comment>
<dbReference type="Proteomes" id="UP000762676">
    <property type="component" value="Unassembled WGS sequence"/>
</dbReference>
<protein>
    <submittedName>
        <fullName evidence="11">Gamma-butyrobetaine dioxygenase</fullName>
    </submittedName>
</protein>
<feature type="domain" description="Gamma-butyrobetaine hydroxylase-like N-terminal" evidence="10">
    <location>
        <begin position="42"/>
        <end position="112"/>
    </location>
</feature>
<evidence type="ECO:0000256" key="7">
    <source>
        <dbReference type="ARBA" id="ARBA00023002"/>
    </source>
</evidence>
<evidence type="ECO:0000256" key="2">
    <source>
        <dbReference type="ARBA" id="ARBA00005022"/>
    </source>
</evidence>
<evidence type="ECO:0000313" key="11">
    <source>
        <dbReference type="EMBL" id="GFR88447.1"/>
    </source>
</evidence>
<keyword evidence="4" id="KW-0479">Metal-binding</keyword>
<dbReference type="EMBL" id="BMAT01008565">
    <property type="protein sequence ID" value="GFR88447.1"/>
    <property type="molecule type" value="Genomic_DNA"/>
</dbReference>
<keyword evidence="12" id="KW-1185">Reference proteome</keyword>
<proteinExistence type="inferred from homology"/>
<keyword evidence="7" id="KW-0560">Oxidoreductase</keyword>
<evidence type="ECO:0000256" key="1">
    <source>
        <dbReference type="ARBA" id="ARBA00001954"/>
    </source>
</evidence>
<evidence type="ECO:0000256" key="8">
    <source>
        <dbReference type="ARBA" id="ARBA00023004"/>
    </source>
</evidence>
<keyword evidence="6 11" id="KW-0223">Dioxygenase</keyword>
<evidence type="ECO:0000256" key="6">
    <source>
        <dbReference type="ARBA" id="ARBA00022964"/>
    </source>
</evidence>
<evidence type="ECO:0000256" key="3">
    <source>
        <dbReference type="ARBA" id="ARBA00008654"/>
    </source>
</evidence>
<evidence type="ECO:0000256" key="4">
    <source>
        <dbReference type="ARBA" id="ARBA00022723"/>
    </source>
</evidence>
<dbReference type="FunFam" id="3.30.2020.30:FF:000002">
    <property type="entry name" value="Putative gamma-butyrobetaine dioxygenase"/>
    <property type="match status" value="1"/>
</dbReference>
<dbReference type="GO" id="GO:0005739">
    <property type="term" value="C:mitochondrion"/>
    <property type="evidence" value="ECO:0007669"/>
    <property type="project" value="TreeGrafter"/>
</dbReference>
<dbReference type="GO" id="GO:0045329">
    <property type="term" value="P:carnitine biosynthetic process"/>
    <property type="evidence" value="ECO:0007669"/>
    <property type="project" value="UniProtKB-KW"/>
</dbReference>
<dbReference type="InterPro" id="IPR038492">
    <property type="entry name" value="GBBH-like_N_sf"/>
</dbReference>